<comment type="cofactor">
    <cofactor evidence="15">
        <name>Mg(2+)</name>
        <dbReference type="ChEBI" id="CHEBI:18420"/>
    </cofactor>
    <text evidence="15">Binds 1 Mg(2+) ion per subunit.</text>
</comment>
<evidence type="ECO:0000256" key="16">
    <source>
        <dbReference type="SAM" id="MobiDB-lite"/>
    </source>
</evidence>
<evidence type="ECO:0000256" key="14">
    <source>
        <dbReference type="ARBA" id="ARBA00023136"/>
    </source>
</evidence>
<keyword evidence="6 15" id="KW-0819">tRNA processing</keyword>
<evidence type="ECO:0000259" key="17">
    <source>
        <dbReference type="PROSITE" id="PS50126"/>
    </source>
</evidence>
<evidence type="ECO:0000256" key="10">
    <source>
        <dbReference type="ARBA" id="ARBA00022759"/>
    </source>
</evidence>
<feature type="compositionally biased region" description="Basic and acidic residues" evidence="16">
    <location>
        <begin position="594"/>
        <end position="611"/>
    </location>
</feature>
<dbReference type="AlphaFoldDB" id="A0AA95KL87"/>
<dbReference type="PANTHER" id="PTHR30001">
    <property type="entry name" value="RIBONUCLEASE"/>
    <property type="match status" value="1"/>
</dbReference>
<dbReference type="Gene3D" id="2.40.50.140">
    <property type="entry name" value="Nucleic acid-binding proteins"/>
    <property type="match status" value="1"/>
</dbReference>
<dbReference type="GO" id="GO:0000287">
    <property type="term" value="F:magnesium ion binding"/>
    <property type="evidence" value="ECO:0007669"/>
    <property type="project" value="UniProtKB-UniRule"/>
</dbReference>
<keyword evidence="5 15" id="KW-0698">rRNA processing</keyword>
<comment type="subunit">
    <text evidence="15">Component of the RNA degradosome, which is a multiprotein complex involved in RNA processing and mRNA degradation. Within the RNA degradosome, RNase E assembles into a homotetramer formed by a dimer of dimers.</text>
</comment>
<dbReference type="PROSITE" id="PS50126">
    <property type="entry name" value="S1"/>
    <property type="match status" value="1"/>
</dbReference>
<protein>
    <recommendedName>
        <fullName evidence="15">Ribonuclease E</fullName>
        <shortName evidence="15">RNase E</shortName>
        <ecNumber evidence="15">3.1.26.12</ecNumber>
    </recommendedName>
</protein>
<evidence type="ECO:0000256" key="7">
    <source>
        <dbReference type="ARBA" id="ARBA00022722"/>
    </source>
</evidence>
<feature type="compositionally biased region" description="Basic and acidic residues" evidence="16">
    <location>
        <begin position="619"/>
        <end position="636"/>
    </location>
</feature>
<dbReference type="Pfam" id="PF00575">
    <property type="entry name" value="S1"/>
    <property type="match status" value="1"/>
</dbReference>
<dbReference type="Gene3D" id="3.40.1260.20">
    <property type="entry name" value="Ribonuclease E, catalytic domain"/>
    <property type="match status" value="1"/>
</dbReference>
<feature type="binding site" evidence="15">
    <location>
        <position position="302"/>
    </location>
    <ligand>
        <name>Mg(2+)</name>
        <dbReference type="ChEBI" id="CHEBI:18420"/>
        <note>catalytic</note>
    </ligand>
</feature>
<keyword evidence="14 15" id="KW-0472">Membrane</keyword>
<reference evidence="18" key="2">
    <citation type="submission" date="2023-04" db="EMBL/GenBank/DDBJ databases">
        <authorList>
            <person name="Beletskiy A.V."/>
            <person name="Mardanov A.V."/>
            <person name="Ravin N.V."/>
        </authorList>
    </citation>
    <scope>NUCLEOTIDE SEQUENCE</scope>
    <source>
        <strain evidence="18">GKL-01</strain>
    </source>
</reference>
<dbReference type="KEGG" id="tdu:QJT80_04145"/>
<feature type="region of interest" description="Disordered" evidence="16">
    <location>
        <begin position="782"/>
        <end position="812"/>
    </location>
</feature>
<comment type="function">
    <text evidence="15">Endoribonuclease that plays a central role in RNA processing and decay. Required for the maturation of 5S and 16S rRNAs and the majority of tRNAs. Also involved in the degradation of most mRNAs.</text>
</comment>
<evidence type="ECO:0000256" key="2">
    <source>
        <dbReference type="ARBA" id="ARBA00022475"/>
    </source>
</evidence>
<feature type="compositionally biased region" description="Polar residues" evidence="16">
    <location>
        <begin position="571"/>
        <end position="582"/>
    </location>
</feature>
<feature type="region of interest" description="Disordered" evidence="16">
    <location>
        <begin position="906"/>
        <end position="955"/>
    </location>
</feature>
<keyword evidence="10 15" id="KW-0255">Endonuclease</keyword>
<dbReference type="EMBL" id="CP124755">
    <property type="protein sequence ID" value="WGZ91668.1"/>
    <property type="molecule type" value="Genomic_DNA"/>
</dbReference>
<dbReference type="Proteomes" id="UP001300672">
    <property type="component" value="Chromosome"/>
</dbReference>
<dbReference type="InterPro" id="IPR003029">
    <property type="entry name" value="S1_domain"/>
</dbReference>
<dbReference type="GO" id="GO:0006364">
    <property type="term" value="P:rRNA processing"/>
    <property type="evidence" value="ECO:0007669"/>
    <property type="project" value="UniProtKB-UniRule"/>
</dbReference>
<dbReference type="CDD" id="cd04453">
    <property type="entry name" value="S1_RNase_E"/>
    <property type="match status" value="1"/>
</dbReference>
<organism evidence="18">
    <name type="scientific">Candidatus Thiocaldithrix dubininis</name>
    <dbReference type="NCBI Taxonomy" id="3080823"/>
    <lineage>
        <taxon>Bacteria</taxon>
        <taxon>Pseudomonadati</taxon>
        <taxon>Pseudomonadota</taxon>
        <taxon>Gammaproteobacteria</taxon>
        <taxon>Thiotrichales</taxon>
        <taxon>Thiotrichaceae</taxon>
        <taxon>Candidatus Thiocaldithrix</taxon>
    </lineage>
</organism>
<comment type="catalytic activity">
    <reaction evidence="15">
        <text>Endonucleolytic cleavage of single-stranded RNA in A- and U-rich regions.</text>
        <dbReference type="EC" id="3.1.26.12"/>
    </reaction>
</comment>
<dbReference type="GO" id="GO:0005737">
    <property type="term" value="C:cytoplasm"/>
    <property type="evidence" value="ECO:0007669"/>
    <property type="project" value="UniProtKB-SubCell"/>
</dbReference>
<comment type="subcellular location">
    <subcellularLocation>
        <location evidence="15">Cytoplasm</location>
    </subcellularLocation>
    <subcellularLocation>
        <location evidence="15">Cell inner membrane</location>
        <topology evidence="15">Peripheral membrane protein</topology>
        <orientation evidence="15">Cytoplasmic side</orientation>
    </subcellularLocation>
</comment>
<keyword evidence="12 15" id="KW-0460">Magnesium</keyword>
<feature type="binding site" evidence="15">
    <location>
        <position position="345"/>
    </location>
    <ligand>
        <name>Mg(2+)</name>
        <dbReference type="ChEBI" id="CHEBI:18420"/>
        <note>catalytic</note>
    </ligand>
</feature>
<keyword evidence="7 15" id="KW-0540">Nuclease</keyword>
<evidence type="ECO:0000256" key="8">
    <source>
        <dbReference type="ARBA" id="ARBA00022723"/>
    </source>
</evidence>
<keyword evidence="15" id="KW-0820">tRNA-binding</keyword>
<gene>
    <name evidence="15" type="primary">rne</name>
    <name evidence="18" type="ORF">QJT80_04145</name>
</gene>
<reference evidence="18" key="1">
    <citation type="journal article" date="2023" name="Int. J. Mol. Sci.">
        <title>Metagenomics Revealed a New Genus 'Candidatus Thiocaldithrix dubininis' gen. nov., sp. nov. and a New Species 'Candidatus Thiothrix putei' sp. nov. in the Family Thiotrichaceae, Some Members of Which Have Traits of Both Na+- and H+-Motive Energetics.</title>
        <authorList>
            <person name="Ravin N.V."/>
            <person name="Muntyan M.S."/>
            <person name="Smolyakov D.D."/>
            <person name="Rudenko T.S."/>
            <person name="Beletsky A.V."/>
            <person name="Mardanov A.V."/>
            <person name="Grabovich M.Y."/>
        </authorList>
    </citation>
    <scope>NUCLEOTIDE SEQUENCE</scope>
    <source>
        <strain evidence="18">GKL-01</strain>
    </source>
</reference>
<comment type="similarity">
    <text evidence="1">Belongs to the RNase E/G family. RNase G subfamily.</text>
</comment>
<keyword evidence="4 15" id="KW-0997">Cell inner membrane</keyword>
<evidence type="ECO:0000256" key="13">
    <source>
        <dbReference type="ARBA" id="ARBA00022884"/>
    </source>
</evidence>
<dbReference type="GO" id="GO:0008270">
    <property type="term" value="F:zinc ion binding"/>
    <property type="evidence" value="ECO:0007669"/>
    <property type="project" value="UniProtKB-UniRule"/>
</dbReference>
<dbReference type="InterPro" id="IPR028878">
    <property type="entry name" value="RNase_E"/>
</dbReference>
<feature type="binding site" evidence="15">
    <location>
        <position position="403"/>
    </location>
    <ligand>
        <name>Zn(2+)</name>
        <dbReference type="ChEBI" id="CHEBI:29105"/>
        <note>ligand shared between dimeric partners</note>
    </ligand>
</feature>
<comment type="similarity">
    <text evidence="15">Belongs to the RNase E/G family. RNase E subfamily.</text>
</comment>
<dbReference type="SUPFAM" id="SSF50249">
    <property type="entry name" value="Nucleic acid-binding proteins"/>
    <property type="match status" value="1"/>
</dbReference>
<dbReference type="PANTHER" id="PTHR30001:SF1">
    <property type="entry name" value="RIBONUCLEASE E_G-LIKE PROTEIN, CHLOROPLASTIC"/>
    <property type="match status" value="1"/>
</dbReference>
<evidence type="ECO:0000256" key="3">
    <source>
        <dbReference type="ARBA" id="ARBA00022490"/>
    </source>
</evidence>
<dbReference type="GO" id="GO:0008033">
    <property type="term" value="P:tRNA processing"/>
    <property type="evidence" value="ECO:0007669"/>
    <property type="project" value="UniProtKB-UniRule"/>
</dbReference>
<evidence type="ECO:0000256" key="9">
    <source>
        <dbReference type="ARBA" id="ARBA00022730"/>
    </source>
</evidence>
<feature type="region of interest" description="Disordered" evidence="16">
    <location>
        <begin position="571"/>
        <end position="752"/>
    </location>
</feature>
<sequence>MKRILINATQPEEIRVAMVDGQRLYDLDIEHSLRAQKKANIYKGIITRIEPSLEAAFVNYGAQRHGFLSFREVAPEYYYPDAKNSNRPNVKDMLREGQEVLVQVDKEERGNKGAALTTYLSLAGRYLVLMPNNPKAGGVSRRIEGEDRQQIKQTLNELDIPDNMGVIVRTAGIDREADELAWDLDYLKTLWGAIQQAYAQHKGPTLLYQESNVIIRALRDYFRRDIGEIIIDNGKVYNQARDFMQAVMPHNLRKLKQYTDNTPLFSRFQVENQIETAYQRTVALPSGGAIVIDHTEALVSIDINSARATKGQDIEETALNTNLEAADEIARQLRLRDLGGLIVIDFIDMLPSKHQREVEKRLRDAMKLDRARVQVGRISRFGLLEMSRQRLRPSLGESSQIVCPRCMGQGHIRNTDSLALSILRLMEEEAMKEMTGKVIAQVPVTIASFLLNEKRQAVVDIQTRRNIELVVVPNPYLDTPHYEISRIRSDELEEHEIASYKHIQQPTVAEDTSHIDPQTGQVTPEAAVTNVMPNKPAPQTVRVLDEGSAIAKAWRFVRRLYNSIFVSLTDVPSTTPAKTSPAKTERPASNGKATSERRNQERRERELKSYEADDDYDERQEVEVESDYRVNRRPARDNNTQDARNDTRERTDRQERNHERNEREPRNNRRNEPRPERQERTERNVNANTNGNEARDNRNNPNRERHNGENRTERSESRNEPRENRNNPNRERHNGENRHERQERHEKRGLAEDKVEVMPVVAESTLAPLVLHIDASMAAAAAKDIGESHETPKAERQNRKERRREQREDAPKLTAVYETEILDTLPTASSADEEANKPAQVVGVNVATSAEGLAQEPDLKPKAEQALETPLTSVVTDAIAIAEAAEVAQEPITTLETVSRLDENQTVEEVDIEVSSPERPVREHRDRRGRTRRSRNGSNDRGERPPRNAANHANEPVSFIPTVDLEPLVIDLTNRKLVDVSSVPVVLVVEPEVTPEPVAIMPTTVETNETSPITAAQQTVPFAEKPLLHTDVDEAVAMVETLAEEHPQVVTPMADEIVLTATTEASIVAAVLESVHTEDVVVTATDTVESKPTAKKRPVWMHIDPSETDKAENV</sequence>
<dbReference type="InterPro" id="IPR004659">
    <property type="entry name" value="RNase_E/G"/>
</dbReference>
<feature type="region of interest" description="Required for zinc-mediated homotetramerization and catalytic activity" evidence="15">
    <location>
        <begin position="403"/>
        <end position="406"/>
    </location>
</feature>
<evidence type="ECO:0000256" key="15">
    <source>
        <dbReference type="HAMAP-Rule" id="MF_00970"/>
    </source>
</evidence>
<evidence type="ECO:0000256" key="1">
    <source>
        <dbReference type="ARBA" id="ARBA00005663"/>
    </source>
</evidence>
<dbReference type="Pfam" id="PF20833">
    <property type="entry name" value="RNase_E_G_Thio"/>
    <property type="match status" value="1"/>
</dbReference>
<dbReference type="Pfam" id="PF10150">
    <property type="entry name" value="RNase_E_G"/>
    <property type="match status" value="1"/>
</dbReference>
<proteinExistence type="inferred from homology"/>
<evidence type="ECO:0000256" key="11">
    <source>
        <dbReference type="ARBA" id="ARBA00022801"/>
    </source>
</evidence>
<dbReference type="InterPro" id="IPR019307">
    <property type="entry name" value="RNA-bd_AU-1/RNase_E/G"/>
</dbReference>
<evidence type="ECO:0000256" key="12">
    <source>
        <dbReference type="ARBA" id="ARBA00022842"/>
    </source>
</evidence>
<dbReference type="HAMAP" id="MF_00970">
    <property type="entry name" value="RNase_E"/>
    <property type="match status" value="1"/>
</dbReference>
<dbReference type="NCBIfam" id="TIGR00757">
    <property type="entry name" value="RNaseEG"/>
    <property type="match status" value="1"/>
</dbReference>
<evidence type="ECO:0000313" key="18">
    <source>
        <dbReference type="EMBL" id="WGZ91668.1"/>
    </source>
</evidence>
<dbReference type="GO" id="GO:0000049">
    <property type="term" value="F:tRNA binding"/>
    <property type="evidence" value="ECO:0007669"/>
    <property type="project" value="UniProtKB-KW"/>
</dbReference>
<dbReference type="GO" id="GO:0008995">
    <property type="term" value="F:ribonuclease E activity"/>
    <property type="evidence" value="ECO:0007669"/>
    <property type="project" value="UniProtKB-EC"/>
</dbReference>
<name>A0AA95KL87_9GAMM</name>
<evidence type="ECO:0000256" key="5">
    <source>
        <dbReference type="ARBA" id="ARBA00022552"/>
    </source>
</evidence>
<keyword evidence="3 15" id="KW-0963">Cytoplasm</keyword>
<evidence type="ECO:0000256" key="6">
    <source>
        <dbReference type="ARBA" id="ARBA00022694"/>
    </source>
</evidence>
<dbReference type="EC" id="3.1.26.12" evidence="15"/>
<evidence type="ECO:0000256" key="4">
    <source>
        <dbReference type="ARBA" id="ARBA00022519"/>
    </source>
</evidence>
<dbReference type="InterPro" id="IPR048583">
    <property type="entry name" value="RNase_E_G_thioredoxin-like"/>
</dbReference>
<dbReference type="SMART" id="SM00316">
    <property type="entry name" value="S1"/>
    <property type="match status" value="1"/>
</dbReference>
<dbReference type="GO" id="GO:0006402">
    <property type="term" value="P:mRNA catabolic process"/>
    <property type="evidence" value="ECO:0007669"/>
    <property type="project" value="UniProtKB-UniRule"/>
</dbReference>
<keyword evidence="9 15" id="KW-0699">rRNA-binding</keyword>
<keyword evidence="2 15" id="KW-1003">Cell membrane</keyword>
<feature type="compositionally biased region" description="Basic and acidic residues" evidence="16">
    <location>
        <begin position="784"/>
        <end position="811"/>
    </location>
</feature>
<feature type="binding site" evidence="15">
    <location>
        <position position="406"/>
    </location>
    <ligand>
        <name>Zn(2+)</name>
        <dbReference type="ChEBI" id="CHEBI:29105"/>
        <note>ligand shared between dimeric partners</note>
    </ligand>
</feature>
<dbReference type="GO" id="GO:0009898">
    <property type="term" value="C:cytoplasmic side of plasma membrane"/>
    <property type="evidence" value="ECO:0007669"/>
    <property type="project" value="UniProtKB-UniRule"/>
</dbReference>
<feature type="compositionally biased region" description="Basic and acidic residues" evidence="16">
    <location>
        <begin position="643"/>
        <end position="683"/>
    </location>
</feature>
<dbReference type="InterPro" id="IPR012340">
    <property type="entry name" value="NA-bd_OB-fold"/>
</dbReference>
<keyword evidence="11 15" id="KW-0378">Hydrolase</keyword>
<dbReference type="GO" id="GO:0019843">
    <property type="term" value="F:rRNA binding"/>
    <property type="evidence" value="ECO:0007669"/>
    <property type="project" value="UniProtKB-KW"/>
</dbReference>
<feature type="compositionally biased region" description="Basic and acidic residues" evidence="16">
    <location>
        <begin position="693"/>
        <end position="752"/>
    </location>
</feature>
<keyword evidence="13 15" id="KW-0694">RNA-binding</keyword>
<accession>A0AA95KL87</accession>
<comment type="cofactor">
    <cofactor evidence="15">
        <name>Zn(2+)</name>
        <dbReference type="ChEBI" id="CHEBI:29105"/>
    </cofactor>
    <text evidence="15">Binds 2 Zn(2+) ions per homotetramer.</text>
</comment>
<keyword evidence="15" id="KW-0862">Zinc</keyword>
<keyword evidence="8 15" id="KW-0479">Metal-binding</keyword>
<feature type="domain" description="S1 motif" evidence="17">
    <location>
        <begin position="39"/>
        <end position="119"/>
    </location>
</feature>